<sequence length="53" mass="6224">VKTKITLSKKKAKHHYDKSAKPLKTLKEGESVRVQFKGQNWEPAIIIKRHNER</sequence>
<accession>A0ABD3XY98</accession>
<reference evidence="1 2" key="1">
    <citation type="submission" date="2024-11" db="EMBL/GenBank/DDBJ databases">
        <title>Chromosome-level genome assembly of the freshwater bivalve Anodonta woodiana.</title>
        <authorList>
            <person name="Chen X."/>
        </authorList>
    </citation>
    <scope>NUCLEOTIDE SEQUENCE [LARGE SCALE GENOMIC DNA]</scope>
    <source>
        <strain evidence="1">MN2024</strain>
        <tissue evidence="1">Gills</tissue>
    </source>
</reference>
<dbReference type="AlphaFoldDB" id="A0ABD3XY98"/>
<gene>
    <name evidence="1" type="ORF">ACJMK2_003447</name>
</gene>
<feature type="non-terminal residue" evidence="1">
    <location>
        <position position="1"/>
    </location>
</feature>
<proteinExistence type="predicted"/>
<name>A0ABD3XY98_SINWO</name>
<dbReference type="EMBL" id="JBJQND010000001">
    <property type="protein sequence ID" value="KAL3891184.1"/>
    <property type="molecule type" value="Genomic_DNA"/>
</dbReference>
<feature type="non-terminal residue" evidence="1">
    <location>
        <position position="53"/>
    </location>
</feature>
<evidence type="ECO:0000313" key="2">
    <source>
        <dbReference type="Proteomes" id="UP001634394"/>
    </source>
</evidence>
<evidence type="ECO:0000313" key="1">
    <source>
        <dbReference type="EMBL" id="KAL3891184.1"/>
    </source>
</evidence>
<keyword evidence="2" id="KW-1185">Reference proteome</keyword>
<protein>
    <submittedName>
        <fullName evidence="1">Uncharacterized protein</fullName>
    </submittedName>
</protein>
<comment type="caution">
    <text evidence="1">The sequence shown here is derived from an EMBL/GenBank/DDBJ whole genome shotgun (WGS) entry which is preliminary data.</text>
</comment>
<organism evidence="1 2">
    <name type="scientific">Sinanodonta woodiana</name>
    <name type="common">Chinese pond mussel</name>
    <name type="synonym">Anodonta woodiana</name>
    <dbReference type="NCBI Taxonomy" id="1069815"/>
    <lineage>
        <taxon>Eukaryota</taxon>
        <taxon>Metazoa</taxon>
        <taxon>Spiralia</taxon>
        <taxon>Lophotrochozoa</taxon>
        <taxon>Mollusca</taxon>
        <taxon>Bivalvia</taxon>
        <taxon>Autobranchia</taxon>
        <taxon>Heteroconchia</taxon>
        <taxon>Palaeoheterodonta</taxon>
        <taxon>Unionida</taxon>
        <taxon>Unionoidea</taxon>
        <taxon>Unionidae</taxon>
        <taxon>Unioninae</taxon>
        <taxon>Sinanodonta</taxon>
    </lineage>
</organism>
<dbReference type="Proteomes" id="UP001634394">
    <property type="component" value="Unassembled WGS sequence"/>
</dbReference>